<evidence type="ECO:0000313" key="1">
    <source>
        <dbReference type="EMBL" id="EFH83078.1"/>
    </source>
</evidence>
<reference evidence="1 2" key="1">
    <citation type="journal article" date="2011" name="Stand. Genomic Sci.">
        <title>Non-contiguous finished genome sequence and contextual data of the filamentous soil bacterium Ktedonobacter racemifer type strain (SOSP1-21).</title>
        <authorList>
            <person name="Chang Y.J."/>
            <person name="Land M."/>
            <person name="Hauser L."/>
            <person name="Chertkov O."/>
            <person name="Del Rio T.G."/>
            <person name="Nolan M."/>
            <person name="Copeland A."/>
            <person name="Tice H."/>
            <person name="Cheng J.F."/>
            <person name="Lucas S."/>
            <person name="Han C."/>
            <person name="Goodwin L."/>
            <person name="Pitluck S."/>
            <person name="Ivanova N."/>
            <person name="Ovchinikova G."/>
            <person name="Pati A."/>
            <person name="Chen A."/>
            <person name="Palaniappan K."/>
            <person name="Mavromatis K."/>
            <person name="Liolios K."/>
            <person name="Brettin T."/>
            <person name="Fiebig A."/>
            <person name="Rohde M."/>
            <person name="Abt B."/>
            <person name="Goker M."/>
            <person name="Detter J.C."/>
            <person name="Woyke T."/>
            <person name="Bristow J."/>
            <person name="Eisen J.A."/>
            <person name="Markowitz V."/>
            <person name="Hugenholtz P."/>
            <person name="Kyrpides N.C."/>
            <person name="Klenk H.P."/>
            <person name="Lapidus A."/>
        </authorList>
    </citation>
    <scope>NUCLEOTIDE SEQUENCE [LARGE SCALE GENOMIC DNA]</scope>
    <source>
        <strain evidence="2">DSM 44963</strain>
    </source>
</reference>
<gene>
    <name evidence="1" type="ORF">Krac_3995</name>
</gene>
<dbReference type="EMBL" id="ADVG01000003">
    <property type="protein sequence ID" value="EFH83078.1"/>
    <property type="molecule type" value="Genomic_DNA"/>
</dbReference>
<accession>D6TXN1</accession>
<organism evidence="1 2">
    <name type="scientific">Ktedonobacter racemifer DSM 44963</name>
    <dbReference type="NCBI Taxonomy" id="485913"/>
    <lineage>
        <taxon>Bacteria</taxon>
        <taxon>Bacillati</taxon>
        <taxon>Chloroflexota</taxon>
        <taxon>Ktedonobacteria</taxon>
        <taxon>Ktedonobacterales</taxon>
        <taxon>Ktedonobacteraceae</taxon>
        <taxon>Ktedonobacter</taxon>
    </lineage>
</organism>
<comment type="caution">
    <text evidence="1">The sequence shown here is derived from an EMBL/GenBank/DDBJ whole genome shotgun (WGS) entry which is preliminary data.</text>
</comment>
<sequence>MYGNRIRKSWMYGETVFVEPKFCVAFRSAHRSMSDAMSSEDAPPLRGCVTRSLMNGTQ</sequence>
<keyword evidence="2" id="KW-1185">Reference proteome</keyword>
<protein>
    <submittedName>
        <fullName evidence="1">Uncharacterized protein</fullName>
    </submittedName>
</protein>
<dbReference type="InParanoid" id="D6TXN1"/>
<dbReference type="Proteomes" id="UP000004508">
    <property type="component" value="Unassembled WGS sequence"/>
</dbReference>
<dbReference type="AlphaFoldDB" id="D6TXN1"/>
<name>D6TXN1_KTERA</name>
<proteinExistence type="predicted"/>
<evidence type="ECO:0000313" key="2">
    <source>
        <dbReference type="Proteomes" id="UP000004508"/>
    </source>
</evidence>